<feature type="signal peptide" evidence="2">
    <location>
        <begin position="1"/>
        <end position="22"/>
    </location>
</feature>
<name>A0A5C6VF47_9BURK</name>
<keyword evidence="6" id="KW-1185">Reference proteome</keyword>
<evidence type="ECO:0000256" key="1">
    <source>
        <dbReference type="SAM" id="MobiDB-lite"/>
    </source>
</evidence>
<reference evidence="4 5" key="1">
    <citation type="journal article" date="2018" name="Int. J. Syst. Evol. Microbiol.">
        <title>Paraburkholderia azotifigens sp. nov., a nitrogen-fixing bacterium isolated from paddy soil.</title>
        <authorList>
            <person name="Choi G.M."/>
            <person name="Im W.T."/>
        </authorList>
    </citation>
    <scope>NUCLEOTIDE SEQUENCE [LARGE SCALE GENOMIC DNA]</scope>
    <source>
        <strain evidence="4 5">NF 2-5-3</strain>
    </source>
</reference>
<gene>
    <name evidence="4" type="ORF">FRZ40_26135</name>
    <name evidence="3" type="ORF">V4C56_14130</name>
</gene>
<evidence type="ECO:0000313" key="6">
    <source>
        <dbReference type="Proteomes" id="UP001481677"/>
    </source>
</evidence>
<evidence type="ECO:0008006" key="7">
    <source>
        <dbReference type="Google" id="ProtNLM"/>
    </source>
</evidence>
<organism evidence="4 5">
    <name type="scientific">Paraburkholderia azotifigens</name>
    <dbReference type="NCBI Taxonomy" id="2057004"/>
    <lineage>
        <taxon>Bacteria</taxon>
        <taxon>Pseudomonadati</taxon>
        <taxon>Pseudomonadota</taxon>
        <taxon>Betaproteobacteria</taxon>
        <taxon>Burkholderiales</taxon>
        <taxon>Burkholderiaceae</taxon>
        <taxon>Paraburkholderia</taxon>
    </lineage>
</organism>
<dbReference type="EMBL" id="VOQS01000003">
    <property type="protein sequence ID" value="TXC83827.1"/>
    <property type="molecule type" value="Genomic_DNA"/>
</dbReference>
<dbReference type="Proteomes" id="UP001481677">
    <property type="component" value="Unassembled WGS sequence"/>
</dbReference>
<dbReference type="AlphaFoldDB" id="A0A5C6VF47"/>
<comment type="caution">
    <text evidence="4">The sequence shown here is derived from an EMBL/GenBank/DDBJ whole genome shotgun (WGS) entry which is preliminary data.</text>
</comment>
<evidence type="ECO:0000256" key="2">
    <source>
        <dbReference type="SAM" id="SignalP"/>
    </source>
</evidence>
<reference evidence="4" key="2">
    <citation type="submission" date="2019-08" db="EMBL/GenBank/DDBJ databases">
        <authorList>
            <person name="Im W.-T."/>
        </authorList>
    </citation>
    <scope>NUCLEOTIDE SEQUENCE</scope>
    <source>
        <strain evidence="4">NF 2-5-3</strain>
    </source>
</reference>
<dbReference type="Proteomes" id="UP000321776">
    <property type="component" value="Unassembled WGS sequence"/>
</dbReference>
<feature type="chain" id="PRO_5022829536" description="DhaL domain-containing protein" evidence="2">
    <location>
        <begin position="23"/>
        <end position="76"/>
    </location>
</feature>
<feature type="region of interest" description="Disordered" evidence="1">
    <location>
        <begin position="25"/>
        <end position="76"/>
    </location>
</feature>
<feature type="compositionally biased region" description="Polar residues" evidence="1">
    <location>
        <begin position="25"/>
        <end position="34"/>
    </location>
</feature>
<protein>
    <recommendedName>
        <fullName evidence="7">DhaL domain-containing protein</fullName>
    </recommendedName>
</protein>
<dbReference type="EMBL" id="JAZHGA010000008">
    <property type="protein sequence ID" value="MEM5340752.1"/>
    <property type="molecule type" value="Genomic_DNA"/>
</dbReference>
<evidence type="ECO:0000313" key="3">
    <source>
        <dbReference type="EMBL" id="MEM5340752.1"/>
    </source>
</evidence>
<sequence length="76" mass="7229">MRTNAFLGASIMLAVMVAGVSAANAQGGSDATGTSAASASSANHKKAKKPKRVPNAKAAADSISPGGASDTGKGGQ</sequence>
<accession>A0A5C6VF47</accession>
<proteinExistence type="predicted"/>
<evidence type="ECO:0000313" key="4">
    <source>
        <dbReference type="EMBL" id="TXC83827.1"/>
    </source>
</evidence>
<evidence type="ECO:0000313" key="5">
    <source>
        <dbReference type="Proteomes" id="UP000321776"/>
    </source>
</evidence>
<feature type="compositionally biased region" description="Basic residues" evidence="1">
    <location>
        <begin position="43"/>
        <end position="54"/>
    </location>
</feature>
<keyword evidence="2" id="KW-0732">Signal</keyword>
<dbReference type="RefSeq" id="WP_147236060.1">
    <property type="nucleotide sequence ID" value="NZ_JAZHFZ010000005.1"/>
</dbReference>
<reference evidence="3 6" key="3">
    <citation type="submission" date="2024-01" db="EMBL/GenBank/DDBJ databases">
        <title>The diversity of rhizobia nodulating Mimosa spp. in eleven states of Brazil covering several biomes is determined by host plant, location, and edaphic factors.</title>
        <authorList>
            <person name="Rouws L."/>
            <person name="Barauna A."/>
            <person name="Beukes C."/>
            <person name="De Faria S.M."/>
            <person name="Gross E."/>
            <person name="Dos Reis Junior F.B."/>
            <person name="Simon M."/>
            <person name="Maluk M."/>
            <person name="Odee D.W."/>
            <person name="Kenicer G."/>
            <person name="Young J.P.W."/>
            <person name="Reis V.M."/>
            <person name="Zilli J."/>
            <person name="James E.K."/>
        </authorList>
    </citation>
    <scope>NUCLEOTIDE SEQUENCE [LARGE SCALE GENOMIC DNA]</scope>
    <source>
        <strain evidence="3 6">JPY530</strain>
    </source>
</reference>